<keyword evidence="7" id="KW-1185">Reference proteome</keyword>
<keyword evidence="3" id="KW-0143">Chaperone</keyword>
<dbReference type="SMART" id="SM00271">
    <property type="entry name" value="DnaJ"/>
    <property type="match status" value="1"/>
</dbReference>
<dbReference type="InterPro" id="IPR024586">
    <property type="entry name" value="DnaJ-like_C11_C"/>
</dbReference>
<dbReference type="EMBL" id="OU503047">
    <property type="protein sequence ID" value="CAI9772485.1"/>
    <property type="molecule type" value="Genomic_DNA"/>
</dbReference>
<evidence type="ECO:0000256" key="4">
    <source>
        <dbReference type="SAM" id="Coils"/>
    </source>
</evidence>
<dbReference type="Pfam" id="PF22774">
    <property type="entry name" value="DNAJC11_beta-barrel"/>
    <property type="match status" value="1"/>
</dbReference>
<dbReference type="InterPro" id="IPR018253">
    <property type="entry name" value="DnaJ_domain_CS"/>
</dbReference>
<dbReference type="InterPro" id="IPR055225">
    <property type="entry name" value="DNAJC11-like_beta-barrel"/>
</dbReference>
<dbReference type="Gene3D" id="1.10.287.110">
    <property type="entry name" value="DnaJ domain"/>
    <property type="match status" value="1"/>
</dbReference>
<dbReference type="PROSITE" id="PS50076">
    <property type="entry name" value="DNAJ_2"/>
    <property type="match status" value="1"/>
</dbReference>
<organism evidence="6 7">
    <name type="scientific">Fraxinus pennsylvanica</name>
    <dbReference type="NCBI Taxonomy" id="56036"/>
    <lineage>
        <taxon>Eukaryota</taxon>
        <taxon>Viridiplantae</taxon>
        <taxon>Streptophyta</taxon>
        <taxon>Embryophyta</taxon>
        <taxon>Tracheophyta</taxon>
        <taxon>Spermatophyta</taxon>
        <taxon>Magnoliopsida</taxon>
        <taxon>eudicotyledons</taxon>
        <taxon>Gunneridae</taxon>
        <taxon>Pentapetalae</taxon>
        <taxon>asterids</taxon>
        <taxon>lamiids</taxon>
        <taxon>Lamiales</taxon>
        <taxon>Oleaceae</taxon>
        <taxon>Oleeae</taxon>
        <taxon>Fraxinus</taxon>
    </lineage>
</organism>
<gene>
    <name evidence="6" type="ORF">FPE_LOCUS19915</name>
</gene>
<dbReference type="InterPro" id="IPR042162">
    <property type="entry name" value="AtJ13"/>
</dbReference>
<accession>A0AAD1ZSI4</accession>
<feature type="coiled-coil region" evidence="4">
    <location>
        <begin position="93"/>
        <end position="124"/>
    </location>
</feature>
<evidence type="ECO:0000256" key="3">
    <source>
        <dbReference type="ARBA" id="ARBA00023186"/>
    </source>
</evidence>
<dbReference type="PANTHER" id="PTHR44914">
    <property type="entry name" value="CHAPERONE PROTEIN DNAJ 13"/>
    <property type="match status" value="1"/>
</dbReference>
<evidence type="ECO:0000256" key="2">
    <source>
        <dbReference type="ARBA" id="ARBA00023136"/>
    </source>
</evidence>
<name>A0AAD1ZSI4_9LAMI</name>
<evidence type="ECO:0000256" key="1">
    <source>
        <dbReference type="ARBA" id="ARBA00004370"/>
    </source>
</evidence>
<dbReference type="AlphaFoldDB" id="A0AAD1ZSI4"/>
<protein>
    <recommendedName>
        <fullName evidence="5">J domain-containing protein</fullName>
    </recommendedName>
</protein>
<keyword evidence="4" id="KW-0175">Coiled coil</keyword>
<keyword evidence="2" id="KW-0472">Membrane</keyword>
<reference evidence="6" key="1">
    <citation type="submission" date="2023-05" db="EMBL/GenBank/DDBJ databases">
        <authorList>
            <person name="Huff M."/>
        </authorList>
    </citation>
    <scope>NUCLEOTIDE SEQUENCE</scope>
</reference>
<dbReference type="PANTHER" id="PTHR44914:SF1">
    <property type="entry name" value="CHAPERONE PROTEIN DNAJ 13"/>
    <property type="match status" value="1"/>
</dbReference>
<feature type="domain" description="J" evidence="5">
    <location>
        <begin position="15"/>
        <end position="83"/>
    </location>
</feature>
<sequence>MPLADDKSGAPNNRELYALLHISPEATDEEIRKAYRQWAQIYHPDKYQASHMKEIATENFQRICEAYEILCDQNKRQIYDIYGMEGLTSGLELGPKLNKVEEIKEELERLRRQKEQEKVLAHVQPSGSILANLSLPQFLEGDGIMRGMAMASEVHSKLSKHNAISLGGNLAVNGNSGGGAASVVLRHQLSSVSSVEFMGSLGLRALIGVQTSRQLSLHSTATMGLAMSLRDGSINLSNTWTRQLSETTNGNIELILGPESSIGVGWQKKEQKSAASGEIKIGTGSFGAVGHYTHRFSSKSHGRIAGRVGSSGLELEVGGGRKISNFTTIRMLYTIGLQGIFWKFELHRGGQKLIVPILLSNHLNPVFASGALVIPTSLYFALKKFVFKPYFLRREKQKFLENLEKTQDQVREARAAAEKAQQLLQNVANRKRNKQQEMGGLVVTKAVYGHRKALTSRNRPEEKVDEVASQIIDVTLPLNFLIDESGQLKLHDGVKKSGIMGFCDPCPGEPKQLYVEYMYGGNKYEAIVDDYEEFLIPQERHKI</sequence>
<dbReference type="SUPFAM" id="SSF46565">
    <property type="entry name" value="Chaperone J-domain"/>
    <property type="match status" value="1"/>
</dbReference>
<dbReference type="Pfam" id="PF00226">
    <property type="entry name" value="DnaJ"/>
    <property type="match status" value="1"/>
</dbReference>
<dbReference type="GO" id="GO:0016020">
    <property type="term" value="C:membrane"/>
    <property type="evidence" value="ECO:0007669"/>
    <property type="project" value="UniProtKB-SubCell"/>
</dbReference>
<evidence type="ECO:0000259" key="5">
    <source>
        <dbReference type="PROSITE" id="PS50076"/>
    </source>
</evidence>
<dbReference type="InterPro" id="IPR036869">
    <property type="entry name" value="J_dom_sf"/>
</dbReference>
<dbReference type="Proteomes" id="UP000834106">
    <property type="component" value="Chromosome 12"/>
</dbReference>
<dbReference type="Pfam" id="PF11875">
    <property type="entry name" value="DnaJ-like_C11_C"/>
    <property type="match status" value="1"/>
</dbReference>
<proteinExistence type="predicted"/>
<dbReference type="InterPro" id="IPR001623">
    <property type="entry name" value="DnaJ_domain"/>
</dbReference>
<evidence type="ECO:0000313" key="7">
    <source>
        <dbReference type="Proteomes" id="UP000834106"/>
    </source>
</evidence>
<evidence type="ECO:0000313" key="6">
    <source>
        <dbReference type="EMBL" id="CAI9772485.1"/>
    </source>
</evidence>
<comment type="subcellular location">
    <subcellularLocation>
        <location evidence="1">Membrane</location>
    </subcellularLocation>
</comment>
<dbReference type="PROSITE" id="PS00636">
    <property type="entry name" value="DNAJ_1"/>
    <property type="match status" value="1"/>
</dbReference>
<dbReference type="CDD" id="cd06257">
    <property type="entry name" value="DnaJ"/>
    <property type="match status" value="1"/>
</dbReference>
<feature type="coiled-coil region" evidence="4">
    <location>
        <begin position="396"/>
        <end position="437"/>
    </location>
</feature>
<dbReference type="PRINTS" id="PR00625">
    <property type="entry name" value="JDOMAIN"/>
</dbReference>